<keyword evidence="2" id="KW-0597">Phosphoprotein</keyword>
<name>A0A7X6IAR7_9BACT</name>
<dbReference type="Gene3D" id="1.10.10.10">
    <property type="entry name" value="Winged helix-like DNA-binding domain superfamily/Winged helix DNA-binding domain"/>
    <property type="match status" value="1"/>
</dbReference>
<evidence type="ECO:0000313" key="6">
    <source>
        <dbReference type="Proteomes" id="UP000534783"/>
    </source>
</evidence>
<feature type="modified residue" description="4-aspartylphosphate" evidence="2">
    <location>
        <position position="95"/>
    </location>
</feature>
<keyword evidence="1" id="KW-0238">DNA-binding</keyword>
<dbReference type="PRINTS" id="PR00038">
    <property type="entry name" value="HTHLUXR"/>
</dbReference>
<dbReference type="PANTHER" id="PTHR43214">
    <property type="entry name" value="TWO-COMPONENT RESPONSE REGULATOR"/>
    <property type="match status" value="1"/>
</dbReference>
<dbReference type="Pfam" id="PF00196">
    <property type="entry name" value="GerE"/>
    <property type="match status" value="1"/>
</dbReference>
<dbReference type="GO" id="GO:0006355">
    <property type="term" value="P:regulation of DNA-templated transcription"/>
    <property type="evidence" value="ECO:0007669"/>
    <property type="project" value="InterPro"/>
</dbReference>
<dbReference type="GO" id="GO:0003677">
    <property type="term" value="F:DNA binding"/>
    <property type="evidence" value="ECO:0007669"/>
    <property type="project" value="UniProtKB-KW"/>
</dbReference>
<dbReference type="InterPro" id="IPR039420">
    <property type="entry name" value="WalR-like"/>
</dbReference>
<accession>A0A7X6IAR7</accession>
<dbReference type="GO" id="GO:0000160">
    <property type="term" value="P:phosphorelay signal transduction system"/>
    <property type="evidence" value="ECO:0007669"/>
    <property type="project" value="InterPro"/>
</dbReference>
<comment type="caution">
    <text evidence="5">The sequence shown here is derived from an EMBL/GenBank/DDBJ whole genome shotgun (WGS) entry which is preliminary data.</text>
</comment>
<dbReference type="Gene3D" id="3.40.50.2300">
    <property type="match status" value="1"/>
</dbReference>
<dbReference type="SUPFAM" id="SSF52172">
    <property type="entry name" value="CheY-like"/>
    <property type="match status" value="1"/>
</dbReference>
<dbReference type="AlphaFoldDB" id="A0A7X6IAR7"/>
<dbReference type="SMART" id="SM00448">
    <property type="entry name" value="REC"/>
    <property type="match status" value="1"/>
</dbReference>
<dbReference type="InterPro" id="IPR011006">
    <property type="entry name" value="CheY-like_superfamily"/>
</dbReference>
<dbReference type="InterPro" id="IPR036388">
    <property type="entry name" value="WH-like_DNA-bd_sf"/>
</dbReference>
<dbReference type="InterPro" id="IPR001789">
    <property type="entry name" value="Sig_transdc_resp-reg_receiver"/>
</dbReference>
<dbReference type="InterPro" id="IPR016032">
    <property type="entry name" value="Sig_transdc_resp-reg_C-effctor"/>
</dbReference>
<dbReference type="Proteomes" id="UP000534783">
    <property type="component" value="Unassembled WGS sequence"/>
</dbReference>
<dbReference type="PROSITE" id="PS50110">
    <property type="entry name" value="RESPONSE_REGULATORY"/>
    <property type="match status" value="1"/>
</dbReference>
<evidence type="ECO:0000256" key="1">
    <source>
        <dbReference type="ARBA" id="ARBA00023125"/>
    </source>
</evidence>
<dbReference type="SMART" id="SM00421">
    <property type="entry name" value="HTH_LUXR"/>
    <property type="match status" value="1"/>
</dbReference>
<dbReference type="Pfam" id="PF00072">
    <property type="entry name" value="Response_reg"/>
    <property type="match status" value="1"/>
</dbReference>
<reference evidence="5 6" key="1">
    <citation type="journal article" date="2020" name="Nature">
        <title>Bacterial chemolithoautotrophy via manganese oxidation.</title>
        <authorList>
            <person name="Yu H."/>
            <person name="Leadbetter J.R."/>
        </authorList>
    </citation>
    <scope>NUCLEOTIDE SEQUENCE [LARGE SCALE GENOMIC DNA]</scope>
    <source>
        <strain evidence="5 6">Mn-1</strain>
    </source>
</reference>
<proteinExistence type="predicted"/>
<sequence length="257" mass="28856">MAFSLPPASLTAAHNQNIISNDRFTSQWIISHMSTVNKESIPIFLVEDSPSDIEVIRRSLKKGGISNPLHIARDGQEAVDFLHERFAHPGVLILDIHLPKINGIDVLHEAKQIDPDIIAIMLTSHASMKTAIQSLRREGAFDYLEKSKDDLPQLIEAVRLAIEKRALQLQSRWVVQAEGSERVIDMKKVQETFDLSTREVDVVKCLCRGDANKEIADRLFISELTVKGHLKKIYQKMDVHNRATLVSKILSGPMLGV</sequence>
<protein>
    <submittedName>
        <fullName evidence="5">Response regulator transcription factor</fullName>
    </submittedName>
</protein>
<evidence type="ECO:0000259" key="3">
    <source>
        <dbReference type="PROSITE" id="PS50043"/>
    </source>
</evidence>
<dbReference type="InterPro" id="IPR000792">
    <property type="entry name" value="Tscrpt_reg_LuxR_C"/>
</dbReference>
<gene>
    <name evidence="5" type="ORF">MNODULE_08815</name>
</gene>
<dbReference type="EMBL" id="VTOW01000001">
    <property type="protein sequence ID" value="NKE70838.1"/>
    <property type="molecule type" value="Genomic_DNA"/>
</dbReference>
<dbReference type="CDD" id="cd06170">
    <property type="entry name" value="LuxR_C_like"/>
    <property type="match status" value="1"/>
</dbReference>
<keyword evidence="6" id="KW-1185">Reference proteome</keyword>
<evidence type="ECO:0000313" key="5">
    <source>
        <dbReference type="EMBL" id="NKE70838.1"/>
    </source>
</evidence>
<organism evidence="5 6">
    <name type="scientific">Candidatus Manganitrophus noduliformans</name>
    <dbReference type="NCBI Taxonomy" id="2606439"/>
    <lineage>
        <taxon>Bacteria</taxon>
        <taxon>Pseudomonadati</taxon>
        <taxon>Nitrospirota</taxon>
        <taxon>Nitrospiria</taxon>
        <taxon>Candidatus Troglogloeales</taxon>
        <taxon>Candidatus Manganitrophaceae</taxon>
        <taxon>Candidatus Manganitrophus</taxon>
    </lineage>
</organism>
<evidence type="ECO:0000256" key="2">
    <source>
        <dbReference type="PROSITE-ProRule" id="PRU00169"/>
    </source>
</evidence>
<dbReference type="PANTHER" id="PTHR43214:SF44">
    <property type="entry name" value="TWO-COMPONENT RESPONSE REGULATOR"/>
    <property type="match status" value="1"/>
</dbReference>
<feature type="domain" description="Response regulatory" evidence="4">
    <location>
        <begin position="42"/>
        <end position="161"/>
    </location>
</feature>
<dbReference type="PROSITE" id="PS50043">
    <property type="entry name" value="HTH_LUXR_2"/>
    <property type="match status" value="1"/>
</dbReference>
<dbReference type="SUPFAM" id="SSF46894">
    <property type="entry name" value="C-terminal effector domain of the bipartite response regulators"/>
    <property type="match status" value="1"/>
</dbReference>
<evidence type="ECO:0000259" key="4">
    <source>
        <dbReference type="PROSITE" id="PS50110"/>
    </source>
</evidence>
<feature type="domain" description="HTH luxR-type" evidence="3">
    <location>
        <begin position="188"/>
        <end position="253"/>
    </location>
</feature>